<reference evidence="2 3" key="1">
    <citation type="submission" date="2016-11" db="EMBL/GenBank/DDBJ databases">
        <authorList>
            <person name="Jaros S."/>
            <person name="Januszkiewicz K."/>
            <person name="Wedrychowicz H."/>
        </authorList>
    </citation>
    <scope>NUCLEOTIDE SEQUENCE [LARGE SCALE GENOMIC DNA]</scope>
    <source>
        <strain evidence="2 3">OK807</strain>
    </source>
</reference>
<dbReference type="Proteomes" id="UP000181909">
    <property type="component" value="Unassembled WGS sequence"/>
</dbReference>
<feature type="transmembrane region" description="Helical" evidence="1">
    <location>
        <begin position="484"/>
        <end position="508"/>
    </location>
</feature>
<feature type="transmembrane region" description="Helical" evidence="1">
    <location>
        <begin position="792"/>
        <end position="813"/>
    </location>
</feature>
<feature type="transmembrane region" description="Helical" evidence="1">
    <location>
        <begin position="666"/>
        <end position="683"/>
    </location>
</feature>
<feature type="transmembrane region" description="Helical" evidence="1">
    <location>
        <begin position="819"/>
        <end position="839"/>
    </location>
</feature>
<feature type="transmembrane region" description="Helical" evidence="1">
    <location>
        <begin position="545"/>
        <end position="566"/>
    </location>
</feature>
<dbReference type="OrthoDB" id="3416299at2"/>
<feature type="transmembrane region" description="Helical" evidence="1">
    <location>
        <begin position="744"/>
        <end position="763"/>
    </location>
</feature>
<feature type="transmembrane region" description="Helical" evidence="1">
    <location>
        <begin position="769"/>
        <end position="785"/>
    </location>
</feature>
<accession>A0A1K1XJ40</accession>
<feature type="transmembrane region" description="Helical" evidence="1">
    <location>
        <begin position="154"/>
        <end position="174"/>
    </location>
</feature>
<dbReference type="STRING" id="1893.SAMN02787144_1003325"/>
<evidence type="ECO:0000313" key="3">
    <source>
        <dbReference type="Proteomes" id="UP000181909"/>
    </source>
</evidence>
<gene>
    <name evidence="2" type="ORF">SAMN02787144_1003325</name>
</gene>
<feature type="transmembrane region" description="Helical" evidence="1">
    <location>
        <begin position="587"/>
        <end position="606"/>
    </location>
</feature>
<feature type="transmembrane region" description="Helical" evidence="1">
    <location>
        <begin position="288"/>
        <end position="306"/>
    </location>
</feature>
<dbReference type="AlphaFoldDB" id="A0A1K1XJ40"/>
<feature type="transmembrane region" description="Helical" evidence="1">
    <location>
        <begin position="339"/>
        <end position="357"/>
    </location>
</feature>
<feature type="transmembrane region" description="Helical" evidence="1">
    <location>
        <begin position="258"/>
        <end position="276"/>
    </location>
</feature>
<proteinExistence type="predicted"/>
<dbReference type="InterPro" id="IPR058062">
    <property type="entry name" value="SCO7613_C"/>
</dbReference>
<protein>
    <submittedName>
        <fullName evidence="2">Uncharacterized protein</fullName>
    </submittedName>
</protein>
<name>A0A1K1XJ40_STRAR</name>
<feature type="transmembrane region" description="Helical" evidence="1">
    <location>
        <begin position="715"/>
        <end position="732"/>
    </location>
</feature>
<feature type="transmembrane region" description="Helical" evidence="1">
    <location>
        <begin position="641"/>
        <end position="660"/>
    </location>
</feature>
<evidence type="ECO:0000313" key="2">
    <source>
        <dbReference type="EMBL" id="SFX49084.1"/>
    </source>
</evidence>
<feature type="transmembrane region" description="Helical" evidence="1">
    <location>
        <begin position="520"/>
        <end position="539"/>
    </location>
</feature>
<dbReference type="EMBL" id="FPJO01000003">
    <property type="protein sequence ID" value="SFX49084.1"/>
    <property type="molecule type" value="Genomic_DNA"/>
</dbReference>
<feature type="transmembrane region" description="Helical" evidence="1">
    <location>
        <begin position="453"/>
        <end position="478"/>
    </location>
</feature>
<organism evidence="2 3">
    <name type="scientific">Streptomyces atratus</name>
    <dbReference type="NCBI Taxonomy" id="1893"/>
    <lineage>
        <taxon>Bacteria</taxon>
        <taxon>Bacillati</taxon>
        <taxon>Actinomycetota</taxon>
        <taxon>Actinomycetes</taxon>
        <taxon>Kitasatosporales</taxon>
        <taxon>Streptomycetaceae</taxon>
        <taxon>Streptomyces</taxon>
    </lineage>
</organism>
<evidence type="ECO:0000256" key="1">
    <source>
        <dbReference type="SAM" id="Phobius"/>
    </source>
</evidence>
<feature type="transmembrane region" description="Helical" evidence="1">
    <location>
        <begin position="232"/>
        <end position="251"/>
    </location>
</feature>
<feature type="transmembrane region" description="Helical" evidence="1">
    <location>
        <begin position="690"/>
        <end position="709"/>
    </location>
</feature>
<dbReference type="NCBIfam" id="NF047321">
    <property type="entry name" value="SCO7613_CTERM"/>
    <property type="match status" value="1"/>
</dbReference>
<feature type="transmembrane region" description="Helical" evidence="1">
    <location>
        <begin position="95"/>
        <end position="117"/>
    </location>
</feature>
<feature type="transmembrane region" description="Helical" evidence="1">
    <location>
        <begin position="123"/>
        <end position="142"/>
    </location>
</feature>
<feature type="transmembrane region" description="Helical" evidence="1">
    <location>
        <begin position="369"/>
        <end position="389"/>
    </location>
</feature>
<feature type="transmembrane region" description="Helical" evidence="1">
    <location>
        <begin position="421"/>
        <end position="441"/>
    </location>
</feature>
<feature type="transmembrane region" description="Helical" evidence="1">
    <location>
        <begin position="180"/>
        <end position="201"/>
    </location>
</feature>
<feature type="transmembrane region" description="Helical" evidence="1">
    <location>
        <begin position="208"/>
        <end position="226"/>
    </location>
</feature>
<keyword evidence="1" id="KW-1133">Transmembrane helix</keyword>
<keyword evidence="1" id="KW-0812">Transmembrane</keyword>
<feature type="transmembrane region" description="Helical" evidence="1">
    <location>
        <begin position="313"/>
        <end position="333"/>
    </location>
</feature>
<keyword evidence="1" id="KW-0472">Membrane</keyword>
<feature type="transmembrane region" description="Helical" evidence="1">
    <location>
        <begin position="618"/>
        <end position="634"/>
    </location>
</feature>
<sequence>MSETVARTTLASMEHVPPPAEELALLDRELARLDARRSQLLVRRTWLLSVLTPPAGPPAAPPVPQPAAPFGPPAPFAASFGPPAGQAGPRSAQNVLLTLGGLLLTVAAIAFTLVSWGHMGISGRSAVLAVVTLAALAAPAVLLRRGLCATAESLGALASVLMILDAYALHRVAVPEAGGAGFAAAASAVLAVLWGGYGLLLGRLRLPLPLAVVSAQLPLLLWAWSAGAGASVFGWALLLTAALDCAIALWGPGLAVRVTACVGCWTTGLLGLLVALSQSVSAGSVPDASAPAALLLAGAALALAGAWRAPTGLAVAGGVLAGLCAVAAVGGVLRAGMDWGWSVPVYLLCGAVLLAALRAPLPRPVGQGVVWASSAVTAAAVLSAAPPVGMSLMGTVSQLARVWSGAPDGVRGALGTEGLGWSHLAAAPVVLLTVAALLGLAHRSWDRLVRAAGPVLSLGAAGRSAAGAAAVALCWAGLTASPAVLGLSYAAAVSVQSALVVAVSAVAVQALRRGSGAVGTTALVCGLSGAVSTGFLSLAAEAATYAVFAVLLVVLGAVAVLLDGAAARAARALPDAGAVRAVRALRIAQAVPACGAVVCGTVLARAAGASLGLAGDRAAPVMLLVPAVTVLLGARLRGRPVALPVELTGAAAAAVAVVMAVPDLPFLALVLALGGVLAAGTAVRAERRPVAGYLAVALFVLASWVRLSASGVSAPEAYTLPVTVPALAVGVLRRRRDPEASSWTAYGAGLAATLVPSLFAAWADPHWPRPLLLGVAALVITLAGARLRLQALLLLGGAVLAMDAVHELAPYVVQVVGALPRWLPPALAGVLLLVVGATYEQRLRDARRLKETVGRMR</sequence>